<keyword evidence="2" id="KW-1185">Reference proteome</keyword>
<gene>
    <name evidence="1" type="ORF">NC653_033714</name>
</gene>
<dbReference type="EMBL" id="JAQIZT010000014">
    <property type="protein sequence ID" value="KAJ6973466.1"/>
    <property type="molecule type" value="Genomic_DNA"/>
</dbReference>
<organism evidence="1 2">
    <name type="scientific">Populus alba x Populus x berolinensis</name>
    <dbReference type="NCBI Taxonomy" id="444605"/>
    <lineage>
        <taxon>Eukaryota</taxon>
        <taxon>Viridiplantae</taxon>
        <taxon>Streptophyta</taxon>
        <taxon>Embryophyta</taxon>
        <taxon>Tracheophyta</taxon>
        <taxon>Spermatophyta</taxon>
        <taxon>Magnoliopsida</taxon>
        <taxon>eudicotyledons</taxon>
        <taxon>Gunneridae</taxon>
        <taxon>Pentapetalae</taxon>
        <taxon>rosids</taxon>
        <taxon>fabids</taxon>
        <taxon>Malpighiales</taxon>
        <taxon>Salicaceae</taxon>
        <taxon>Saliceae</taxon>
        <taxon>Populus</taxon>
    </lineage>
</organism>
<dbReference type="AlphaFoldDB" id="A0AAD6LUH9"/>
<sequence length="44" mass="5074">MEYYDSLVLWKIGNHIGRTLKLDTTTFLGTRGNYARRVCLQVGI</sequence>
<proteinExistence type="predicted"/>
<dbReference type="Proteomes" id="UP001164929">
    <property type="component" value="Chromosome 14"/>
</dbReference>
<evidence type="ECO:0000313" key="2">
    <source>
        <dbReference type="Proteomes" id="UP001164929"/>
    </source>
</evidence>
<comment type="caution">
    <text evidence="1">The sequence shown here is derived from an EMBL/GenBank/DDBJ whole genome shotgun (WGS) entry which is preliminary data.</text>
</comment>
<name>A0AAD6LUH9_9ROSI</name>
<evidence type="ECO:0000313" key="1">
    <source>
        <dbReference type="EMBL" id="KAJ6973466.1"/>
    </source>
</evidence>
<accession>A0AAD6LUH9</accession>
<reference evidence="1" key="1">
    <citation type="journal article" date="2023" name="Mol. Ecol. Resour.">
        <title>Chromosome-level genome assembly of a triploid poplar Populus alba 'Berolinensis'.</title>
        <authorList>
            <person name="Chen S."/>
            <person name="Yu Y."/>
            <person name="Wang X."/>
            <person name="Wang S."/>
            <person name="Zhang T."/>
            <person name="Zhou Y."/>
            <person name="He R."/>
            <person name="Meng N."/>
            <person name="Wang Y."/>
            <person name="Liu W."/>
            <person name="Liu Z."/>
            <person name="Liu J."/>
            <person name="Guo Q."/>
            <person name="Huang H."/>
            <person name="Sederoff R.R."/>
            <person name="Wang G."/>
            <person name="Qu G."/>
            <person name="Chen S."/>
        </authorList>
    </citation>
    <scope>NUCLEOTIDE SEQUENCE</scope>
    <source>
        <strain evidence="1">SC-2020</strain>
    </source>
</reference>
<protein>
    <submittedName>
        <fullName evidence="1">Uncharacterized protein</fullName>
    </submittedName>
</protein>